<evidence type="ECO:0008006" key="3">
    <source>
        <dbReference type="Google" id="ProtNLM"/>
    </source>
</evidence>
<reference evidence="1 2" key="1">
    <citation type="submission" date="2020-08" db="EMBL/GenBank/DDBJ databases">
        <title>Sequencing the genomes of 1000 actinobacteria strains.</title>
        <authorList>
            <person name="Klenk H.-P."/>
        </authorList>
    </citation>
    <scope>NUCLEOTIDE SEQUENCE [LARGE SCALE GENOMIC DNA]</scope>
    <source>
        <strain evidence="1 2">DSM 45913</strain>
    </source>
</reference>
<dbReference type="AlphaFoldDB" id="A0A7X0EV55"/>
<dbReference type="Proteomes" id="UP000583800">
    <property type="component" value="Unassembled WGS sequence"/>
</dbReference>
<dbReference type="GO" id="GO:0003677">
    <property type="term" value="F:DNA binding"/>
    <property type="evidence" value="ECO:0007669"/>
    <property type="project" value="InterPro"/>
</dbReference>
<proteinExistence type="predicted"/>
<dbReference type="EMBL" id="JACHJB010000001">
    <property type="protein sequence ID" value="MBB6345168.1"/>
    <property type="molecule type" value="Genomic_DNA"/>
</dbReference>
<evidence type="ECO:0000313" key="2">
    <source>
        <dbReference type="Proteomes" id="UP000583800"/>
    </source>
</evidence>
<dbReference type="SUPFAM" id="SSF56349">
    <property type="entry name" value="DNA breaking-rejoining enzymes"/>
    <property type="match status" value="1"/>
</dbReference>
<organism evidence="1 2">
    <name type="scientific">Nonomuraea muscovyensis</name>
    <dbReference type="NCBI Taxonomy" id="1124761"/>
    <lineage>
        <taxon>Bacteria</taxon>
        <taxon>Bacillati</taxon>
        <taxon>Actinomycetota</taxon>
        <taxon>Actinomycetes</taxon>
        <taxon>Streptosporangiales</taxon>
        <taxon>Streptosporangiaceae</taxon>
        <taxon>Nonomuraea</taxon>
    </lineage>
</organism>
<accession>A0A7X0EV55</accession>
<protein>
    <recommendedName>
        <fullName evidence="3">Integrase</fullName>
    </recommendedName>
</protein>
<dbReference type="RefSeq" id="WP_221495807.1">
    <property type="nucleotide sequence ID" value="NZ_JACHJB010000001.1"/>
</dbReference>
<name>A0A7X0EV55_9ACTN</name>
<keyword evidence="2" id="KW-1185">Reference proteome</keyword>
<gene>
    <name evidence="1" type="ORF">FHU36_001677</name>
</gene>
<dbReference type="InterPro" id="IPR011010">
    <property type="entry name" value="DNA_brk_join_enz"/>
</dbReference>
<evidence type="ECO:0000313" key="1">
    <source>
        <dbReference type="EMBL" id="MBB6345168.1"/>
    </source>
</evidence>
<comment type="caution">
    <text evidence="1">The sequence shown here is derived from an EMBL/GenBank/DDBJ whole genome shotgun (WGS) entry which is preliminary data.</text>
</comment>
<sequence>MDRWLADKAKELSTRTLRELRSILVRSISRAQARDKVKRSVVLLCEIPKGKEGRPSKSLTLDQAEAIRKASEGTALHAYIVLSLLLGARTEEHMITP</sequence>